<keyword evidence="1" id="KW-0472">Membrane</keyword>
<comment type="caution">
    <text evidence="2">The sequence shown here is derived from an EMBL/GenBank/DDBJ whole genome shotgun (WGS) entry which is preliminary data.</text>
</comment>
<name>A0A139X4G2_9CYAN</name>
<evidence type="ECO:0000313" key="3">
    <source>
        <dbReference type="Proteomes" id="UP000076925"/>
    </source>
</evidence>
<evidence type="ECO:0000313" key="2">
    <source>
        <dbReference type="EMBL" id="KYC39512.1"/>
    </source>
</evidence>
<organism evidence="2 3">
    <name type="scientific">Scytonema hofmannii PCC 7110</name>
    <dbReference type="NCBI Taxonomy" id="128403"/>
    <lineage>
        <taxon>Bacteria</taxon>
        <taxon>Bacillati</taxon>
        <taxon>Cyanobacteriota</taxon>
        <taxon>Cyanophyceae</taxon>
        <taxon>Nostocales</taxon>
        <taxon>Scytonemataceae</taxon>
        <taxon>Scytonema</taxon>
    </lineage>
</organism>
<keyword evidence="1" id="KW-1133">Transmembrane helix</keyword>
<evidence type="ECO:0000256" key="1">
    <source>
        <dbReference type="SAM" id="Phobius"/>
    </source>
</evidence>
<gene>
    <name evidence="2" type="ORF">WA1_32905</name>
</gene>
<dbReference type="Proteomes" id="UP000076925">
    <property type="component" value="Unassembled WGS sequence"/>
</dbReference>
<feature type="transmembrane region" description="Helical" evidence="1">
    <location>
        <begin position="20"/>
        <end position="39"/>
    </location>
</feature>
<dbReference type="RefSeq" id="WP_017747256.1">
    <property type="nucleotide sequence ID" value="NZ_KQ976354.1"/>
</dbReference>
<sequence>MQRPTKQSLIGIIQKNMWMLIGIFALIPVMYHIATIPIHQEDFFRSHVNYLIKEEVIKQPSLK</sequence>
<proteinExistence type="predicted"/>
<dbReference type="EMBL" id="ANNX02000035">
    <property type="protein sequence ID" value="KYC39512.1"/>
    <property type="molecule type" value="Genomic_DNA"/>
</dbReference>
<protein>
    <submittedName>
        <fullName evidence="2">Uncharacterized protein</fullName>
    </submittedName>
</protein>
<keyword evidence="1" id="KW-0812">Transmembrane</keyword>
<dbReference type="AlphaFoldDB" id="A0A139X4G2"/>
<keyword evidence="3" id="KW-1185">Reference proteome</keyword>
<accession>A0A139X4G2</accession>
<dbReference type="OrthoDB" id="516165at2"/>
<reference evidence="2 3" key="1">
    <citation type="journal article" date="2013" name="Genome Biol. Evol.">
        <title>Genomes of Stigonematalean cyanobacteria (subsection V) and the evolution of oxygenic photosynthesis from prokaryotes to plastids.</title>
        <authorList>
            <person name="Dagan T."/>
            <person name="Roettger M."/>
            <person name="Stucken K."/>
            <person name="Landan G."/>
            <person name="Koch R."/>
            <person name="Major P."/>
            <person name="Gould S.B."/>
            <person name="Goremykin V.V."/>
            <person name="Rippka R."/>
            <person name="Tandeau de Marsac N."/>
            <person name="Gugger M."/>
            <person name="Lockhart P.J."/>
            <person name="Allen J.F."/>
            <person name="Brune I."/>
            <person name="Maus I."/>
            <person name="Puhler A."/>
            <person name="Martin W.F."/>
        </authorList>
    </citation>
    <scope>NUCLEOTIDE SEQUENCE [LARGE SCALE GENOMIC DNA]</scope>
    <source>
        <strain evidence="2 3">PCC 7110</strain>
    </source>
</reference>